<evidence type="ECO:0000313" key="3">
    <source>
        <dbReference type="Proteomes" id="UP000637788"/>
    </source>
</evidence>
<feature type="compositionally biased region" description="Low complexity" evidence="1">
    <location>
        <begin position="59"/>
        <end position="77"/>
    </location>
</feature>
<sequence length="77" mass="8109">MHDAPIYDQLISERGDIPLQVRSEARRLQSELGWIADGGPSPAGRPPLSPAAPAPVPAPDSRAQQPGSQPGSQGWFA</sequence>
<organism evidence="2 3">
    <name type="scientific">Streptomyces flaveus</name>
    <dbReference type="NCBI Taxonomy" id="66370"/>
    <lineage>
        <taxon>Bacteria</taxon>
        <taxon>Bacillati</taxon>
        <taxon>Actinomycetota</taxon>
        <taxon>Actinomycetes</taxon>
        <taxon>Kitasatosporales</taxon>
        <taxon>Streptomycetaceae</taxon>
        <taxon>Streptomyces</taxon>
        <taxon>Streptomyces aurantiacus group</taxon>
    </lineage>
</organism>
<comment type="caution">
    <text evidence="2">The sequence shown here is derived from an EMBL/GenBank/DDBJ whole genome shotgun (WGS) entry which is preliminary data.</text>
</comment>
<name>A0A917QQ34_9ACTN</name>
<reference evidence="2" key="1">
    <citation type="journal article" date="2014" name="Int. J. Syst. Evol. Microbiol.">
        <title>Complete genome sequence of Corynebacterium casei LMG S-19264T (=DSM 44701T), isolated from a smear-ripened cheese.</title>
        <authorList>
            <consortium name="US DOE Joint Genome Institute (JGI-PGF)"/>
            <person name="Walter F."/>
            <person name="Albersmeier A."/>
            <person name="Kalinowski J."/>
            <person name="Ruckert C."/>
        </authorList>
    </citation>
    <scope>NUCLEOTIDE SEQUENCE</scope>
    <source>
        <strain evidence="2">JCM 3035</strain>
    </source>
</reference>
<dbReference type="RefSeq" id="WP_189321725.1">
    <property type="nucleotide sequence ID" value="NZ_BMPQ01000004.1"/>
</dbReference>
<proteinExistence type="predicted"/>
<feature type="compositionally biased region" description="Pro residues" evidence="1">
    <location>
        <begin position="43"/>
        <end position="58"/>
    </location>
</feature>
<protein>
    <submittedName>
        <fullName evidence="2">Uncharacterized protein</fullName>
    </submittedName>
</protein>
<gene>
    <name evidence="2" type="ORF">GCM10010094_22690</name>
</gene>
<dbReference type="EMBL" id="BMPQ01000004">
    <property type="protein sequence ID" value="GGK61567.1"/>
    <property type="molecule type" value="Genomic_DNA"/>
</dbReference>
<accession>A0A917QQ34</accession>
<keyword evidence="3" id="KW-1185">Reference proteome</keyword>
<dbReference type="AlphaFoldDB" id="A0A917QQ34"/>
<dbReference type="Proteomes" id="UP000637788">
    <property type="component" value="Unassembled WGS sequence"/>
</dbReference>
<reference evidence="2" key="2">
    <citation type="submission" date="2020-09" db="EMBL/GenBank/DDBJ databases">
        <authorList>
            <person name="Sun Q."/>
            <person name="Ohkuma M."/>
        </authorList>
    </citation>
    <scope>NUCLEOTIDE SEQUENCE</scope>
    <source>
        <strain evidence="2">JCM 3035</strain>
    </source>
</reference>
<feature type="region of interest" description="Disordered" evidence="1">
    <location>
        <begin position="32"/>
        <end position="77"/>
    </location>
</feature>
<evidence type="ECO:0000256" key="1">
    <source>
        <dbReference type="SAM" id="MobiDB-lite"/>
    </source>
</evidence>
<evidence type="ECO:0000313" key="2">
    <source>
        <dbReference type="EMBL" id="GGK61567.1"/>
    </source>
</evidence>